<reference evidence="1" key="1">
    <citation type="submission" date="2022-05" db="EMBL/GenBank/DDBJ databases">
        <title>Chromosome-level genome of Chaenocephalus aceratus.</title>
        <authorList>
            <person name="Park H."/>
        </authorList>
    </citation>
    <scope>NUCLEOTIDE SEQUENCE</scope>
    <source>
        <strain evidence="1">KU_202001</strain>
    </source>
</reference>
<gene>
    <name evidence="1" type="ORF">KUCAC02_030626</name>
</gene>
<dbReference type="EMBL" id="CM043789">
    <property type="protein sequence ID" value="KAI4827212.1"/>
    <property type="molecule type" value="Genomic_DNA"/>
</dbReference>
<sequence length="99" mass="11077">AGFVYFHPLSFMFPPVNKQKRDSGEKREISAPRLSGAEVRAAPILWYRVKSGQGRWAASGQKKMDRQTFGPLNMSVYALPRRLSPVCVSTEGKCSRESS</sequence>
<feature type="non-terminal residue" evidence="1">
    <location>
        <position position="1"/>
    </location>
</feature>
<name>A0ACB9XJG0_CHAAC</name>
<dbReference type="Proteomes" id="UP001057452">
    <property type="component" value="Chromosome 5"/>
</dbReference>
<organism evidence="1 2">
    <name type="scientific">Chaenocephalus aceratus</name>
    <name type="common">Blackfin icefish</name>
    <name type="synonym">Chaenichthys aceratus</name>
    <dbReference type="NCBI Taxonomy" id="36190"/>
    <lineage>
        <taxon>Eukaryota</taxon>
        <taxon>Metazoa</taxon>
        <taxon>Chordata</taxon>
        <taxon>Craniata</taxon>
        <taxon>Vertebrata</taxon>
        <taxon>Euteleostomi</taxon>
        <taxon>Actinopterygii</taxon>
        <taxon>Neopterygii</taxon>
        <taxon>Teleostei</taxon>
        <taxon>Neoteleostei</taxon>
        <taxon>Acanthomorphata</taxon>
        <taxon>Eupercaria</taxon>
        <taxon>Perciformes</taxon>
        <taxon>Notothenioidei</taxon>
        <taxon>Channichthyidae</taxon>
        <taxon>Chaenocephalus</taxon>
    </lineage>
</organism>
<proteinExistence type="predicted"/>
<evidence type="ECO:0000313" key="1">
    <source>
        <dbReference type="EMBL" id="KAI4827212.1"/>
    </source>
</evidence>
<protein>
    <submittedName>
        <fullName evidence="1">Uncharacterized protein</fullName>
    </submittedName>
</protein>
<feature type="non-terminal residue" evidence="1">
    <location>
        <position position="99"/>
    </location>
</feature>
<keyword evidence="2" id="KW-1185">Reference proteome</keyword>
<evidence type="ECO:0000313" key="2">
    <source>
        <dbReference type="Proteomes" id="UP001057452"/>
    </source>
</evidence>
<comment type="caution">
    <text evidence="1">The sequence shown here is derived from an EMBL/GenBank/DDBJ whole genome shotgun (WGS) entry which is preliminary data.</text>
</comment>
<accession>A0ACB9XJG0</accession>